<sequence>MLLVAPSWNMDPCCLVKREHMHGSLWRPLLANFSDFWHKKKPFKIVSKIFATANDHIVFSPCVIHFHCLNCFPVFLLV</sequence>
<dbReference type="AlphaFoldDB" id="C4J5D0"/>
<reference evidence="1" key="1">
    <citation type="journal article" date="2009" name="PLoS Genet.">
        <title>Sequencing, mapping, and analysis of 27,455 maize full-length cDNAs.</title>
        <authorList>
            <person name="Soderlund C."/>
            <person name="Descour A."/>
            <person name="Kudrna D."/>
            <person name="Bomhoff M."/>
            <person name="Boyd L."/>
            <person name="Currie J."/>
            <person name="Angelova A."/>
            <person name="Collura K."/>
            <person name="Wissotski M."/>
            <person name="Ashley E."/>
            <person name="Morrow D."/>
            <person name="Fernandes J."/>
            <person name="Walbot V."/>
            <person name="Yu Y."/>
        </authorList>
    </citation>
    <scope>NUCLEOTIDE SEQUENCE</scope>
    <source>
        <strain evidence="1">B73</strain>
    </source>
</reference>
<accession>C4J5D0</accession>
<name>C4J5D0_MAIZE</name>
<proteinExistence type="evidence at transcript level"/>
<dbReference type="RefSeq" id="NP_001310216.1">
    <property type="nucleotide sequence ID" value="NM_001323287.1"/>
</dbReference>
<protein>
    <submittedName>
        <fullName evidence="1">Uncharacterized protein</fullName>
    </submittedName>
</protein>
<dbReference type="EMBL" id="BT086027">
    <property type="protein sequence ID" value="ACR36380.1"/>
    <property type="molecule type" value="mRNA"/>
</dbReference>
<organism evidence="1">
    <name type="scientific">Zea mays</name>
    <name type="common">Maize</name>
    <dbReference type="NCBI Taxonomy" id="4577"/>
    <lineage>
        <taxon>Eukaryota</taxon>
        <taxon>Viridiplantae</taxon>
        <taxon>Streptophyta</taxon>
        <taxon>Embryophyta</taxon>
        <taxon>Tracheophyta</taxon>
        <taxon>Spermatophyta</taxon>
        <taxon>Magnoliopsida</taxon>
        <taxon>Liliopsida</taxon>
        <taxon>Poales</taxon>
        <taxon>Poaceae</taxon>
        <taxon>PACMAD clade</taxon>
        <taxon>Panicoideae</taxon>
        <taxon>Andropogonodae</taxon>
        <taxon>Andropogoneae</taxon>
        <taxon>Tripsacinae</taxon>
        <taxon>Zea</taxon>
    </lineage>
</organism>
<dbReference type="GeneID" id="100501708"/>
<evidence type="ECO:0000313" key="1">
    <source>
        <dbReference type="EMBL" id="ACR36380.1"/>
    </source>
</evidence>
<dbReference type="OrthoDB" id="778649at2759"/>
<dbReference type="KEGG" id="zma:100501708"/>